<evidence type="ECO:0000313" key="1">
    <source>
        <dbReference type="EMBL" id="AKI79879.1"/>
    </source>
</evidence>
<sequence length="346" mass="40325">MDALKMLHTTIAGLNKDIDLSETKINRFLIENSLTEIIEVSKRNNPGSLQHIIMSCYNMIWENHIDVIYNFITGDSNQIEDQVICLLAVKKNDINIIKFFAEKGFDFNTELESDNNSICTHSIINSILEFNKIDLLKYLVENRLINDSKLSKNNYLYVYESTHLLDLLLDNEFFDTKNDQSNIIRNYLQNNFYQNINTDILLKLTRLPHDINNIVLKDTNGYIFYGVEKDENSKQEVKSKLDIVMNMGFNKIKELLDLLCSSQDEFCSLISCILDLGYQLSIDNKYNLLVKIRPNIIDLFYEHNIDLSNCHLTEPEIVGEYLNKLNSLGLDNQTTCKFLMNKYFKF</sequence>
<organism evidence="1 2">
    <name type="scientific">Acanthamoeba polyphaga mimivirus Kroon</name>
    <dbReference type="NCBI Taxonomy" id="3069720"/>
    <lineage>
        <taxon>Viruses</taxon>
        <taxon>Varidnaviria</taxon>
        <taxon>Bamfordvirae</taxon>
        <taxon>Nucleocytoviricota</taxon>
        <taxon>Megaviricetes</taxon>
        <taxon>Imitervirales</taxon>
        <taxon>Mimiviridae</taxon>
        <taxon>Megamimivirinae</taxon>
        <taxon>Mimivirus</taxon>
        <taxon>Mimivirus lagoaense</taxon>
    </lineage>
</organism>
<accession>A0A0G2Y5M0</accession>
<dbReference type="Proteomes" id="UP000240461">
    <property type="component" value="Segment"/>
</dbReference>
<dbReference type="EMBL" id="KM982402">
    <property type="protein sequence ID" value="AKI79879.1"/>
    <property type="molecule type" value="Genomic_DNA"/>
</dbReference>
<dbReference type="KEGG" id="vg:80513677"/>
<evidence type="ECO:0000313" key="2">
    <source>
        <dbReference type="Proteomes" id="UP000240461"/>
    </source>
</evidence>
<protein>
    <recommendedName>
        <fullName evidence="3">Ankyrin repeat protein</fullName>
    </recommendedName>
</protein>
<name>A0A0G2Y5M0_9VIRU</name>
<proteinExistence type="predicted"/>
<evidence type="ECO:0008006" key="3">
    <source>
        <dbReference type="Google" id="ProtNLM"/>
    </source>
</evidence>
<reference evidence="1 2" key="1">
    <citation type="submission" date="2014-10" db="EMBL/GenBank/DDBJ databases">
        <title>Pan-genome analysis of Brazilian lineage A amoebal mimiviruses.</title>
        <authorList>
            <person name="Assis F.L."/>
            <person name="Abrahao J.S."/>
            <person name="Kroon E.G."/>
            <person name="Dornas F.P."/>
            <person name="Andrade K.R."/>
            <person name="Borato P.V.M."/>
            <person name="Pilotto M.R."/>
            <person name="Benamar S."/>
            <person name="LaScola B."/>
            <person name="Colson P."/>
        </authorList>
    </citation>
    <scope>NUCLEOTIDE SEQUENCE [LARGE SCALE GENOMIC DNA]</scope>
    <source>
        <strain evidence="1 2">Kroon</strain>
    </source>
</reference>
<keyword evidence="2" id="KW-1185">Reference proteome</keyword>